<dbReference type="Pfam" id="PF00903">
    <property type="entry name" value="Glyoxalase"/>
    <property type="match status" value="1"/>
</dbReference>
<dbReference type="PANTHER" id="PTHR33993:SF14">
    <property type="entry name" value="GB|AAF24581.1"/>
    <property type="match status" value="1"/>
</dbReference>
<dbReference type="PROSITE" id="PS51819">
    <property type="entry name" value="VOC"/>
    <property type="match status" value="1"/>
</dbReference>
<dbReference type="InterPro" id="IPR029068">
    <property type="entry name" value="Glyas_Bleomycin-R_OHBP_Dase"/>
</dbReference>
<reference evidence="3" key="1">
    <citation type="submission" date="2014-11" db="EMBL/GenBank/DDBJ databases">
        <title>Draft genome sequence of Hydrogenophaga intermedia S1.</title>
        <authorList>
            <person name="Gan H.M."/>
            <person name="Chew T.H."/>
            <person name="Stolz A."/>
        </authorList>
    </citation>
    <scope>NUCLEOTIDE SEQUENCE [LARGE SCALE GENOMIC DNA]</scope>
    <source>
        <strain evidence="3">S1</strain>
    </source>
</reference>
<dbReference type="InterPro" id="IPR052164">
    <property type="entry name" value="Anthracycline_SecMetBiosynth"/>
</dbReference>
<dbReference type="EMBL" id="CCAE010000007">
    <property type="protein sequence ID" value="CDN87046.1"/>
    <property type="molecule type" value="Genomic_DNA"/>
</dbReference>
<sequence length="122" mass="13291">MAITRLRLAYHVDGDVSALSAFYEKALGFEYLFQDADRWLEMKVGDARFALASPAEAPEGARGPVLVFESNDLDADADAIRRHGGEVTGQRDMGAHGRTLTACDPSGTVFQLFSRPKAHHPS</sequence>
<dbReference type="InterPro" id="IPR037523">
    <property type="entry name" value="VOC_core"/>
</dbReference>
<dbReference type="SUPFAM" id="SSF54593">
    <property type="entry name" value="Glyoxalase/Bleomycin resistance protein/Dihydroxybiphenyl dioxygenase"/>
    <property type="match status" value="1"/>
</dbReference>
<dbReference type="PANTHER" id="PTHR33993">
    <property type="entry name" value="GLYOXALASE-RELATED"/>
    <property type="match status" value="1"/>
</dbReference>
<dbReference type="InterPro" id="IPR004360">
    <property type="entry name" value="Glyas_Fos-R_dOase_dom"/>
</dbReference>
<keyword evidence="3" id="KW-1185">Reference proteome</keyword>
<dbReference type="Proteomes" id="UP000028878">
    <property type="component" value="Unassembled WGS sequence"/>
</dbReference>
<dbReference type="Gene3D" id="3.10.180.10">
    <property type="entry name" value="2,3-Dihydroxybiphenyl 1,2-Dioxygenase, domain 1"/>
    <property type="match status" value="1"/>
</dbReference>
<dbReference type="RefSeq" id="WP_009519809.1">
    <property type="nucleotide sequence ID" value="NZ_CCAE010000007.1"/>
</dbReference>
<gene>
    <name evidence="2" type="ORF">BN948_01465</name>
</gene>
<dbReference type="AlphaFoldDB" id="A0A1L1PLW8"/>
<name>A0A1L1PLW8_HYDIT</name>
<evidence type="ECO:0000313" key="3">
    <source>
        <dbReference type="Proteomes" id="UP000028878"/>
    </source>
</evidence>
<organism evidence="2 3">
    <name type="scientific">Hydrogenophaga intermedia</name>
    <dbReference type="NCBI Taxonomy" id="65786"/>
    <lineage>
        <taxon>Bacteria</taxon>
        <taxon>Pseudomonadati</taxon>
        <taxon>Pseudomonadota</taxon>
        <taxon>Betaproteobacteria</taxon>
        <taxon>Burkholderiales</taxon>
        <taxon>Comamonadaceae</taxon>
        <taxon>Hydrogenophaga</taxon>
    </lineage>
</organism>
<evidence type="ECO:0000313" key="2">
    <source>
        <dbReference type="EMBL" id="CDN87046.1"/>
    </source>
</evidence>
<feature type="domain" description="VOC" evidence="1">
    <location>
        <begin position="4"/>
        <end position="115"/>
    </location>
</feature>
<accession>A0A1L1PLW8</accession>
<protein>
    <submittedName>
        <fullName evidence="2">Glyoxalase protein</fullName>
    </submittedName>
</protein>
<evidence type="ECO:0000259" key="1">
    <source>
        <dbReference type="PROSITE" id="PS51819"/>
    </source>
</evidence>
<proteinExistence type="predicted"/>